<dbReference type="Proteomes" id="UP001596037">
    <property type="component" value="Unassembled WGS sequence"/>
</dbReference>
<evidence type="ECO:0000313" key="3">
    <source>
        <dbReference type="EMBL" id="MFC5498499.1"/>
    </source>
</evidence>
<dbReference type="InterPro" id="IPR001258">
    <property type="entry name" value="NHL_repeat"/>
</dbReference>
<feature type="chain" id="PRO_5045653423" description="SMP-30/Gluconolactonase/LRE-like region domain-containing protein" evidence="2">
    <location>
        <begin position="20"/>
        <end position="635"/>
    </location>
</feature>
<gene>
    <name evidence="3" type="ORF">ACFPOE_13215</name>
</gene>
<dbReference type="RefSeq" id="WP_376850550.1">
    <property type="nucleotide sequence ID" value="NZ_JBHSMF010000006.1"/>
</dbReference>
<keyword evidence="2" id="KW-0732">Signal</keyword>
<dbReference type="EMBL" id="JBHSMF010000006">
    <property type="protein sequence ID" value="MFC5498499.1"/>
    <property type="molecule type" value="Genomic_DNA"/>
</dbReference>
<evidence type="ECO:0000256" key="1">
    <source>
        <dbReference type="ARBA" id="ARBA00022737"/>
    </source>
</evidence>
<dbReference type="PANTHER" id="PTHR13833">
    <property type="match status" value="1"/>
</dbReference>
<organism evidence="3 4">
    <name type="scientific">Caenimonas terrae</name>
    <dbReference type="NCBI Taxonomy" id="696074"/>
    <lineage>
        <taxon>Bacteria</taxon>
        <taxon>Pseudomonadati</taxon>
        <taxon>Pseudomonadota</taxon>
        <taxon>Betaproteobacteria</taxon>
        <taxon>Burkholderiales</taxon>
        <taxon>Comamonadaceae</taxon>
        <taxon>Caenimonas</taxon>
    </lineage>
</organism>
<accession>A0ABW0NEY7</accession>
<comment type="caution">
    <text evidence="3">The sequence shown here is derived from an EMBL/GenBank/DDBJ whole genome shotgun (WGS) entry which is preliminary data.</text>
</comment>
<dbReference type="SUPFAM" id="SSF63829">
    <property type="entry name" value="Calcium-dependent phosphotriesterase"/>
    <property type="match status" value="1"/>
</dbReference>
<reference evidence="4" key="1">
    <citation type="journal article" date="2019" name="Int. J. Syst. Evol. Microbiol.">
        <title>The Global Catalogue of Microorganisms (GCM) 10K type strain sequencing project: providing services to taxonomists for standard genome sequencing and annotation.</title>
        <authorList>
            <consortium name="The Broad Institute Genomics Platform"/>
            <consortium name="The Broad Institute Genome Sequencing Center for Infectious Disease"/>
            <person name="Wu L."/>
            <person name="Ma J."/>
        </authorList>
    </citation>
    <scope>NUCLEOTIDE SEQUENCE [LARGE SCALE GENOMIC DNA]</scope>
    <source>
        <strain evidence="4">CCUG 57401</strain>
    </source>
</reference>
<name>A0ABW0NEY7_9BURK</name>
<dbReference type="PANTHER" id="PTHR13833:SF71">
    <property type="entry name" value="NHL DOMAIN-CONTAINING PROTEIN"/>
    <property type="match status" value="1"/>
</dbReference>
<feature type="signal peptide" evidence="2">
    <location>
        <begin position="1"/>
        <end position="19"/>
    </location>
</feature>
<evidence type="ECO:0000313" key="4">
    <source>
        <dbReference type="Proteomes" id="UP001596037"/>
    </source>
</evidence>
<proteinExistence type="predicted"/>
<protein>
    <recommendedName>
        <fullName evidence="5">SMP-30/Gluconolactonase/LRE-like region domain-containing protein</fullName>
    </recommendedName>
</protein>
<dbReference type="Gene3D" id="2.120.10.30">
    <property type="entry name" value="TolB, C-terminal domain"/>
    <property type="match status" value="5"/>
</dbReference>
<evidence type="ECO:0008006" key="5">
    <source>
        <dbReference type="Google" id="ProtNLM"/>
    </source>
</evidence>
<keyword evidence="1" id="KW-0677">Repeat</keyword>
<evidence type="ECO:0000256" key="2">
    <source>
        <dbReference type="SAM" id="SignalP"/>
    </source>
</evidence>
<dbReference type="PROSITE" id="PS51257">
    <property type="entry name" value="PROKAR_LIPOPROTEIN"/>
    <property type="match status" value="1"/>
</dbReference>
<sequence>MKFSLAGSVAARSFAAAVAALLVACGGGGGGSIAPPPAPVLSVFAGLLQSAGSSDGVGVAARLNQPGGAVLDSAGVVYVADTGNHTIRRITPLGVVTTIAGTAGQSGNADGTGTTARLSSPVGLALDAGGNLYVADSGNKAVRRISTGGVVTTVATLPDAPTRLALDRAGGIYVLSDQALRRLAPDGSLTTLPIQPGAGAAAQAPFGLRFSGIAVDGDGNLLVADTAASGVFSGVGTVRKVDAQGRSLPYGPAADGLVRIAFPQDIAIDGAGNLLVANDGSFGVSASISFIFRTLVRVAPDGTQTVIAGAEEAGRTVDGAAALARFTDPRAIAAGPNGQVVVVETGSNAVRLLDPLGTVRTLAGGNGAGHVDGAGPQARFDGPQGIAAAADGSLYVAELVGRSIRKISPAGIVTTWMPAGSPPGQRPVSVAVNRAGTVYASDLAISIVGRPVYTVAAGGSTTFVLTARSSGLSDAIATDAAGNLVLSEPDGIKSVAPDGSKRVLASGIEAVALAADGSGTVYFATSDGTVGTVDASGQAVVRAGVAGQIGDQDGVGALARFRRPAALAVDAAGTLYVADGLRIRRVAADGTVMSIADLATMDGADPARSIAGLAWANGTLFATLQNAVVRIGPVS</sequence>
<dbReference type="InterPro" id="IPR011042">
    <property type="entry name" value="6-blade_b-propeller_TolB-like"/>
</dbReference>
<dbReference type="SUPFAM" id="SSF101898">
    <property type="entry name" value="NHL repeat"/>
    <property type="match status" value="1"/>
</dbReference>
<dbReference type="Pfam" id="PF01436">
    <property type="entry name" value="NHL"/>
    <property type="match status" value="2"/>
</dbReference>
<keyword evidence="4" id="KW-1185">Reference proteome</keyword>